<organism evidence="3 4">
    <name type="scientific">Candidatus Williamhamiltonella defendens</name>
    <dbReference type="NCBI Taxonomy" id="138072"/>
    <lineage>
        <taxon>Bacteria</taxon>
        <taxon>Pseudomonadati</taxon>
        <taxon>Pseudomonadota</taxon>
        <taxon>Gammaproteobacteria</taxon>
        <taxon>Enterobacterales</taxon>
        <taxon>Enterobacteriaceae</taxon>
        <taxon>aphid secondary symbionts</taxon>
        <taxon>Candidatus Williamhamiltonella</taxon>
    </lineage>
</organism>
<dbReference type="InterPro" id="IPR010982">
    <property type="entry name" value="Lambda_DNA-bd_dom_sf"/>
</dbReference>
<dbReference type="NCBIfam" id="TIGR02607">
    <property type="entry name" value="antidote_HigA"/>
    <property type="match status" value="1"/>
</dbReference>
<accession>A0AAC9VKB2</accession>
<protein>
    <submittedName>
        <fullName evidence="3">Addiction module antidote protein, HigA family</fullName>
    </submittedName>
</protein>
<dbReference type="PANTHER" id="PTHR36924:SF1">
    <property type="entry name" value="ANTITOXIN HIGA-1"/>
    <property type="match status" value="1"/>
</dbReference>
<dbReference type="SMART" id="SM00530">
    <property type="entry name" value="HTH_XRE"/>
    <property type="match status" value="1"/>
</dbReference>
<name>A0AAC9VKB2_9ENTR</name>
<dbReference type="InterPro" id="IPR013430">
    <property type="entry name" value="Toxin_antidote_HigA"/>
</dbReference>
<feature type="domain" description="HTH cro/C1-type" evidence="2">
    <location>
        <begin position="13"/>
        <end position="67"/>
    </location>
</feature>
<dbReference type="RefSeq" id="WP_095034873.1">
    <property type="nucleotide sequence ID" value="NZ_CAWNYN010000002.1"/>
</dbReference>
<dbReference type="AlphaFoldDB" id="A0AAC9VKB2"/>
<dbReference type="Pfam" id="PF01381">
    <property type="entry name" value="HTH_3"/>
    <property type="match status" value="1"/>
</dbReference>
<geneLocation type="plasmid" evidence="3 4">
    <name>p1_M47_H.defensa</name>
</geneLocation>
<dbReference type="CDD" id="cd00093">
    <property type="entry name" value="HTH_XRE"/>
    <property type="match status" value="1"/>
</dbReference>
<evidence type="ECO:0000313" key="4">
    <source>
        <dbReference type="Proteomes" id="UP000792865"/>
    </source>
</evidence>
<dbReference type="Proteomes" id="UP000792865">
    <property type="component" value="Plasmid p1_M47_H.defensa"/>
</dbReference>
<sequence>MKMYNPPYPGKLISETLEALGIGIREFARALNIAPSTAHRILNGISVITPEMAVKLAVVLGSSPKFWLNLQDNYSLFLAEKNVDVTGLNRLIGFLHTTPLRTSDNP</sequence>
<proteinExistence type="predicted"/>
<gene>
    <name evidence="3" type="primary">higA</name>
    <name evidence="3" type="ORF">CJJ18_10525</name>
</gene>
<dbReference type="InterPro" id="IPR001387">
    <property type="entry name" value="Cro/C1-type_HTH"/>
</dbReference>
<dbReference type="Gene3D" id="1.10.260.40">
    <property type="entry name" value="lambda repressor-like DNA-binding domains"/>
    <property type="match status" value="1"/>
</dbReference>
<dbReference type="PANTHER" id="PTHR36924">
    <property type="entry name" value="ANTITOXIN HIGA-1"/>
    <property type="match status" value="1"/>
</dbReference>
<evidence type="ECO:0000259" key="2">
    <source>
        <dbReference type="PROSITE" id="PS50943"/>
    </source>
</evidence>
<reference evidence="3" key="1">
    <citation type="submission" date="2017-08" db="EMBL/GenBank/DDBJ databases">
        <title>Genome sequence of Candidatus Hamiltonella defensa from Acyrthosiphon pisum strain MI47.</title>
        <authorList>
            <person name="Patel V.A."/>
            <person name="Chevignon G."/>
            <person name="Russell J.A."/>
            <person name="Oliver K.M."/>
        </authorList>
    </citation>
    <scope>NUCLEOTIDE SEQUENCE</scope>
    <source>
        <strain evidence="3">MI47</strain>
        <plasmid evidence="3">p1_M47_H.defensa</plasmid>
    </source>
</reference>
<evidence type="ECO:0000313" key="3">
    <source>
        <dbReference type="EMBL" id="ASV34458.1"/>
    </source>
</evidence>
<evidence type="ECO:0000256" key="1">
    <source>
        <dbReference type="ARBA" id="ARBA00023125"/>
    </source>
</evidence>
<dbReference type="SUPFAM" id="SSF47413">
    <property type="entry name" value="lambda repressor-like DNA-binding domains"/>
    <property type="match status" value="1"/>
</dbReference>
<keyword evidence="3" id="KW-0614">Plasmid</keyword>
<dbReference type="PROSITE" id="PS50943">
    <property type="entry name" value="HTH_CROC1"/>
    <property type="match status" value="1"/>
</dbReference>
<keyword evidence="1" id="KW-0238">DNA-binding</keyword>
<dbReference type="EMBL" id="CP022933">
    <property type="protein sequence ID" value="ASV34458.1"/>
    <property type="molecule type" value="Genomic_DNA"/>
</dbReference>
<dbReference type="GO" id="GO:0003677">
    <property type="term" value="F:DNA binding"/>
    <property type="evidence" value="ECO:0007669"/>
    <property type="project" value="UniProtKB-KW"/>
</dbReference>